<accession>A0A1I8I6Q3</accession>
<dbReference type="Proteomes" id="UP000095280">
    <property type="component" value="Unplaced"/>
</dbReference>
<feature type="domain" description="Ral GTPase-activating protein subunit alpha/beta N-terminal" evidence="2">
    <location>
        <begin position="910"/>
        <end position="1024"/>
    </location>
</feature>
<protein>
    <submittedName>
        <fullName evidence="4">RALGAPB_N domain-containing protein</fullName>
    </submittedName>
</protein>
<evidence type="ECO:0000256" key="1">
    <source>
        <dbReference type="SAM" id="MobiDB-lite"/>
    </source>
</evidence>
<keyword evidence="3" id="KW-1185">Reference proteome</keyword>
<dbReference type="WBParaSite" id="maker-uti_cns_0010280-snap-gene-0.2-mRNA-1">
    <property type="protein sequence ID" value="maker-uti_cns_0010280-snap-gene-0.2-mRNA-1"/>
    <property type="gene ID" value="maker-uti_cns_0010280-snap-gene-0.2"/>
</dbReference>
<dbReference type="GO" id="GO:0005096">
    <property type="term" value="F:GTPase activator activity"/>
    <property type="evidence" value="ECO:0007669"/>
    <property type="project" value="InterPro"/>
</dbReference>
<dbReference type="Pfam" id="PF20412">
    <property type="entry name" value="RALGAPB_N"/>
    <property type="match status" value="1"/>
</dbReference>
<feature type="region of interest" description="Disordered" evidence="1">
    <location>
        <begin position="572"/>
        <end position="596"/>
    </location>
</feature>
<evidence type="ECO:0000313" key="4">
    <source>
        <dbReference type="WBParaSite" id="maker-uti_cns_0010280-snap-gene-0.2-mRNA-1"/>
    </source>
</evidence>
<dbReference type="SUPFAM" id="SSF48371">
    <property type="entry name" value="ARM repeat"/>
    <property type="match status" value="1"/>
</dbReference>
<dbReference type="PANTHER" id="PTHR21344:SF1">
    <property type="entry name" value="RAL GTPASE-ACTIVATING PROTEIN SUBUNIT BETA"/>
    <property type="match status" value="1"/>
</dbReference>
<dbReference type="PANTHER" id="PTHR21344">
    <property type="entry name" value="RAL GTPASE-ACTIVATING PROTEIN SUBUNIT BETA"/>
    <property type="match status" value="1"/>
</dbReference>
<evidence type="ECO:0000259" key="2">
    <source>
        <dbReference type="Pfam" id="PF20412"/>
    </source>
</evidence>
<feature type="compositionally biased region" description="Basic and acidic residues" evidence="1">
    <location>
        <begin position="586"/>
        <end position="596"/>
    </location>
</feature>
<name>A0A1I8I6Q3_9PLAT</name>
<feature type="compositionally biased region" description="Low complexity" evidence="1">
    <location>
        <begin position="1593"/>
        <end position="1604"/>
    </location>
</feature>
<feature type="region of interest" description="Disordered" evidence="1">
    <location>
        <begin position="1588"/>
        <end position="1610"/>
    </location>
</feature>
<dbReference type="InterPro" id="IPR016024">
    <property type="entry name" value="ARM-type_fold"/>
</dbReference>
<proteinExistence type="predicted"/>
<dbReference type="InterPro" id="IPR039930">
    <property type="entry name" value="RALGAPB"/>
</dbReference>
<dbReference type="InterPro" id="IPR046859">
    <property type="entry name" value="RGPA/RALGAPB_N"/>
</dbReference>
<reference evidence="4" key="1">
    <citation type="submission" date="2016-11" db="UniProtKB">
        <authorList>
            <consortium name="WormBaseParasite"/>
        </authorList>
    </citation>
    <scope>IDENTIFICATION</scope>
</reference>
<evidence type="ECO:0000313" key="3">
    <source>
        <dbReference type="Proteomes" id="UP000095280"/>
    </source>
</evidence>
<organism evidence="3 4">
    <name type="scientific">Macrostomum lignano</name>
    <dbReference type="NCBI Taxonomy" id="282301"/>
    <lineage>
        <taxon>Eukaryota</taxon>
        <taxon>Metazoa</taxon>
        <taxon>Spiralia</taxon>
        <taxon>Lophotrochozoa</taxon>
        <taxon>Platyhelminthes</taxon>
        <taxon>Rhabditophora</taxon>
        <taxon>Macrostomorpha</taxon>
        <taxon>Macrostomida</taxon>
        <taxon>Macrostomidae</taxon>
        <taxon>Macrostomum</taxon>
    </lineage>
</organism>
<sequence length="1839" mass="202780">NQSCLTSISLTELVSFLLQQVLQLRHECSAGLEFAAALPEQLQIGLSPLTCRLFGALPGGSQRLRRRHRRRRRRPAHPAVESLTKAPILSGPTAPLLRLIRFNSQRGVIGKLFGRPGLKFVCGGQQRLQGGCGGLQQLAGASSSMPASSLSKKTRSFACRISHSTRARACCPPSGSESTVGSSSMRQWKVTTNSCRRAADSSQRLQQLFSTNQKPPSDGDRLLYWINVQPTAQPQLLRSTSGGCVRLFSPRILPSRSRIEPQTFQSLTRSCISSNLCVRAGRGRNSSSTETTSAEGADAVVAAAEEAFRFFASGQSRLNRRSSIPPLDLNDAAAAVVKANPGCRDAKQLAWSSMESPQCFSKRQVSAHLAAKRSEGSWKANGRRSALSRLAEPTVSIEPRIRRTPSASPSIRRRRRPLAVLFDGFPTPFLEFEHQRRVLSRFDSLLAERGVEHHSTSRLTCRRRSTPSSLSRCAEPISVAAASRTSVIFELRNEDSLEVNMSLAPDLAVAASQAELASRTLDGMLLHAVLNSSGKTRAPLTPIKVDNLGGAEEAEGGLAAATLRTRCPRNDGAASLSIPATSAGDRSLKPETDSRNRVCPVSKQASVELRPNLLSEYEGRLFCIRGKRRLLLALVFYLLLVSSKSAVPQFDGTSRLIKTSASELEDSGLCAQEQTMERMPFQHSREQLGEIIRQRARMTSGMYESWESLRKRIYDRFRNTADRCWQRSVLHAYPPDVGRQVAACTVKSLYDSVINRNNSVCLDTQQEVAWTMEAICYGLTLPFSRASPADTDETVSRASRIYCHWLGIMLLPEAELRDEVTIPRMLKEDPNLYCRRMLAHLFNVFVPRRDLTGGGRSAAQFGASQPSLTSALVDRGGSGGGGSVGGGSSAGNILGSGGGGAVADDGLRYQLTVCKNVLLKCVEITEKSRIITPETWETILEFLLIVNDVILTEPRDSKEQYHWAEQCKRVIDVLMRTWLLACRNHFPRPPLWKTFRELLAGWRHHEEVAAKWGDAVRELTESLLGGAKRSPHQLVCSELGQETVRQAWFRVLHLMPSPADLCSPVIQSSAVSSSSADILSRRHPVEDSAARSRQLPAIFNQLVCVLSDVASQLLGARRQQKQHGNSLLHLIGSWLFDCAGVSDPAYQLGRAEACGCLCRLFANCRPDFLPVYLARFYAAMFNALEPPLQPLLLNTVVYHSQGLLSAGLKGVHVLLPSYFKAVHYILKQDSISNLPSGVPTPVDLQRSAVRLLLSMIALPNHFGQSEILHPLDSRSAPRTFLSLRQDIVVLVLDTLLLLRDSHCVQMLLCALLCIAEDLASYENLVHSDESCTDADVRAVPKAPDSVQKLFTQAVAAICKRLNLEHDSALKMDYDTTLTALDVLSHLARLPIGQSSFGGPHNTQNLLKSCVRWLCDFISSQCARPRQEHSRYLHSQIVATYDCLAQWALNYPQLLLDEDTLICLLEIIELGLSGSKSRVEHRGEATRFEPKWRKQKSPHSARLAQAAECLLSLIMSQVGAFPPALGPQTAYGSLLTEESFPDCRRRYLALNGSLILAVLEPVSQKRTLPSAIVIVRGPFGRQVWQAEMRDAPRQQRPPAAPQSARRPPPDPSLLPYWCYTEGRRAPPYFPAEPPGLPAVRADASVPTLASVTPNSAEVLRLMAQARVPKRLPCPETPQCRPPASAKEFQPARLILTQLGLLDIACTLDSSTQEFFDQLSELDGLPVRSLHPAALYFVPRGACASDPDRLLALRRRRRVRRFHQLLPRPRLGPANLPGNVAYWSDAVAEVVFHRPSGRPLEQSQPVLVWLEDAEDRAAFPTDALCPRADPLVFVACRDRLL</sequence>